<dbReference type="InterPro" id="IPR011646">
    <property type="entry name" value="KAP_P-loop"/>
</dbReference>
<evidence type="ECO:0000313" key="3">
    <source>
        <dbReference type="Proteomes" id="UP001453229"/>
    </source>
</evidence>
<evidence type="ECO:0000313" key="2">
    <source>
        <dbReference type="EMBL" id="XAD55357.1"/>
    </source>
</evidence>
<sequence>MTTALDSDRALEDEAKDRFGFSGMAERLAPSVVEASKGDGIVIGLEGRWGSGKTSLLNFLRKNLAASEVEGVHTITIAPWLNGDTSPLVSSLLEPMAEILKQREGEVAAASGHQESVTKRKMAEVSELLRAYGPKTARRIASVANVAGYVLPGAQTVGKVVGEIADVADQVLPYGQTPSQMKQELAQKLQELDLGFIVILDDLDRLEPEQAVEVIRLVRSVADFPKVAYLMCYDREVLAQALETGLKVTDGDLFLQKIVQLTFNIPLPEPFDLRSLFLDEAQSIYVETIGEDLKGELLDDFRSAADREGAELTTPREVKLALNSIRFVFPQVKSDIYFPDLCRLQLIKATNYKLYKWIEEYLAVRSVLVTGDATVSEQEKSELGQEIKKLLPSDDVRSSRSISNLGRFIPGLANTAKPDERVFSVVNKSAFAGTIRLKRLGSPFHHRFYFALTGSKTVMPDGEFDALLELARHDIDQLAVRFCENAQKRRRSGKTWFEHVLERLDDELISSLDEDQLSGVLTALSHMMDVALREDNGVRLFSLSLDRIANEVAKKCLKRLHELNHHRQSEVVRYMAREGKAINWLVGEFFRSQLFDHGRVGERAGHPEQWEITDSTLDEAIEILKVRFDHKEILDSIPKFPDILAYLYGWLDIAADGKAAAWVNEYSESDEGFIFILHHLRGWAMSDKIYHPLSQETVSNFLDWGHVTARLERMAGGEFANQVIELKLAIEQARH</sequence>
<dbReference type="Pfam" id="PF07693">
    <property type="entry name" value="KAP_NTPase"/>
    <property type="match status" value="1"/>
</dbReference>
<gene>
    <name evidence="2" type="ORF">AAGT95_05125</name>
</gene>
<keyword evidence="3" id="KW-1185">Reference proteome</keyword>
<accession>A0ABZ3CVW0</accession>
<name>A0ABZ3CVW0_9GAMM</name>
<organism evidence="2 3">
    <name type="scientific">Salinicola lusitanus</name>
    <dbReference type="NCBI Taxonomy" id="1949085"/>
    <lineage>
        <taxon>Bacteria</taxon>
        <taxon>Pseudomonadati</taxon>
        <taxon>Pseudomonadota</taxon>
        <taxon>Gammaproteobacteria</taxon>
        <taxon>Oceanospirillales</taxon>
        <taxon>Halomonadaceae</taxon>
        <taxon>Salinicola</taxon>
    </lineage>
</organism>
<dbReference type="PANTHER" id="PTHR22674">
    <property type="entry name" value="NTPASE, KAP FAMILY P-LOOP DOMAIN-CONTAINING 1"/>
    <property type="match status" value="1"/>
</dbReference>
<dbReference type="Gene3D" id="3.40.50.300">
    <property type="entry name" value="P-loop containing nucleotide triphosphate hydrolases"/>
    <property type="match status" value="1"/>
</dbReference>
<protein>
    <submittedName>
        <fullName evidence="2">P-loop NTPase fold protein</fullName>
    </submittedName>
</protein>
<dbReference type="PANTHER" id="PTHR22674:SF6">
    <property type="entry name" value="NTPASE KAP FAMILY P-LOOP DOMAIN-CONTAINING PROTEIN 1"/>
    <property type="match status" value="1"/>
</dbReference>
<dbReference type="InterPro" id="IPR027417">
    <property type="entry name" value="P-loop_NTPase"/>
</dbReference>
<dbReference type="RefSeq" id="WP_342595755.1">
    <property type="nucleotide sequence ID" value="NZ_CP151919.1"/>
</dbReference>
<dbReference type="SUPFAM" id="SSF52540">
    <property type="entry name" value="P-loop containing nucleoside triphosphate hydrolases"/>
    <property type="match status" value="1"/>
</dbReference>
<evidence type="ECO:0000259" key="1">
    <source>
        <dbReference type="Pfam" id="PF07693"/>
    </source>
</evidence>
<dbReference type="InterPro" id="IPR052754">
    <property type="entry name" value="NTPase_KAP_P-loop"/>
</dbReference>
<dbReference type="Proteomes" id="UP001453229">
    <property type="component" value="Chromosome"/>
</dbReference>
<reference evidence="2 3" key="1">
    <citation type="submission" date="2024-04" db="EMBL/GenBank/DDBJ databases">
        <title>Salinicola lusitanus LLJ914,a marine bacterium isolated from the Okinawa Trough.</title>
        <authorList>
            <person name="Li J."/>
        </authorList>
    </citation>
    <scope>NUCLEOTIDE SEQUENCE [LARGE SCALE GENOMIC DNA]</scope>
    <source>
        <strain evidence="2 3">LLJ914</strain>
    </source>
</reference>
<feature type="domain" description="KAP NTPase" evidence="1">
    <location>
        <begin position="22"/>
        <end position="326"/>
    </location>
</feature>
<proteinExistence type="predicted"/>
<dbReference type="EMBL" id="CP151919">
    <property type="protein sequence ID" value="XAD55357.1"/>
    <property type="molecule type" value="Genomic_DNA"/>
</dbReference>